<dbReference type="Proteomes" id="UP000078476">
    <property type="component" value="Unassembled WGS sequence"/>
</dbReference>
<feature type="domain" description="Polymerase beta nucleotidyltransferase" evidence="1">
    <location>
        <begin position="12"/>
        <end position="65"/>
    </location>
</feature>
<gene>
    <name evidence="2" type="ORF">A1359_18500</name>
</gene>
<accession>A0A177MWB0</accession>
<dbReference type="OrthoDB" id="9809323at2"/>
<dbReference type="EMBL" id="LUUI01000168">
    <property type="protein sequence ID" value="OAI09674.1"/>
    <property type="molecule type" value="Genomic_DNA"/>
</dbReference>
<evidence type="ECO:0000313" key="3">
    <source>
        <dbReference type="Proteomes" id="UP000078476"/>
    </source>
</evidence>
<dbReference type="Gene3D" id="3.30.460.10">
    <property type="entry name" value="Beta Polymerase, domain 2"/>
    <property type="match status" value="1"/>
</dbReference>
<sequence length="106" mass="11875">MDIEEAATIVAKWAEQKKEISKVQFFGSRVKGTHTSESDLDVAIELVSNLDESGGLSIWMRSSDLWTEELNALLPCDVQAEWDDGENTDIINSGLLEARMLVYEKI</sequence>
<dbReference type="InterPro" id="IPR041633">
    <property type="entry name" value="Polbeta"/>
</dbReference>
<proteinExistence type="predicted"/>
<protein>
    <recommendedName>
        <fullName evidence="1">Polymerase beta nucleotidyltransferase domain-containing protein</fullName>
    </recommendedName>
</protein>
<organism evidence="2 3">
    <name type="scientific">Methylomonas lenta</name>
    <dbReference type="NCBI Taxonomy" id="980561"/>
    <lineage>
        <taxon>Bacteria</taxon>
        <taxon>Pseudomonadati</taxon>
        <taxon>Pseudomonadota</taxon>
        <taxon>Gammaproteobacteria</taxon>
        <taxon>Methylococcales</taxon>
        <taxon>Methylococcaceae</taxon>
        <taxon>Methylomonas</taxon>
    </lineage>
</organism>
<reference evidence="2 3" key="1">
    <citation type="submission" date="2016-03" db="EMBL/GenBank/DDBJ databases">
        <authorList>
            <person name="Ploux O."/>
        </authorList>
    </citation>
    <scope>NUCLEOTIDE SEQUENCE [LARGE SCALE GENOMIC DNA]</scope>
    <source>
        <strain evidence="2 3">R-45370</strain>
    </source>
</reference>
<evidence type="ECO:0000313" key="2">
    <source>
        <dbReference type="EMBL" id="OAI09674.1"/>
    </source>
</evidence>
<dbReference type="RefSeq" id="WP_066988185.1">
    <property type="nucleotide sequence ID" value="NZ_LUUI01000168.1"/>
</dbReference>
<keyword evidence="3" id="KW-1185">Reference proteome</keyword>
<dbReference type="InterPro" id="IPR043519">
    <property type="entry name" value="NT_sf"/>
</dbReference>
<comment type="caution">
    <text evidence="2">The sequence shown here is derived from an EMBL/GenBank/DDBJ whole genome shotgun (WGS) entry which is preliminary data.</text>
</comment>
<dbReference type="AlphaFoldDB" id="A0A177MWB0"/>
<name>A0A177MWB0_9GAMM</name>
<evidence type="ECO:0000259" key="1">
    <source>
        <dbReference type="Pfam" id="PF18765"/>
    </source>
</evidence>
<dbReference type="CDD" id="cd05403">
    <property type="entry name" value="NT_KNTase_like"/>
    <property type="match status" value="1"/>
</dbReference>
<dbReference type="Pfam" id="PF18765">
    <property type="entry name" value="Polbeta"/>
    <property type="match status" value="1"/>
</dbReference>
<dbReference type="SUPFAM" id="SSF81301">
    <property type="entry name" value="Nucleotidyltransferase"/>
    <property type="match status" value="1"/>
</dbReference>